<feature type="transmembrane region" description="Helical" evidence="1">
    <location>
        <begin position="34"/>
        <end position="52"/>
    </location>
</feature>
<protein>
    <submittedName>
        <fullName evidence="2">Uncharacterized protein</fullName>
    </submittedName>
</protein>
<feature type="transmembrane region" description="Helical" evidence="1">
    <location>
        <begin position="91"/>
        <end position="110"/>
    </location>
</feature>
<feature type="transmembrane region" description="Helical" evidence="1">
    <location>
        <begin position="64"/>
        <end position="85"/>
    </location>
</feature>
<sequence length="118" mass="12363">MLIPLLFMIFQPPIGLIGLMAATGSSFWPDADTWRLTWLLGGAPALLCGVLVRAAKLTRGRKGSIITALIGAFCGLILGVVMSVATRGIDLLGLFSGCGAFSALVLSVFLPSEKRKDA</sequence>
<accession>A0A378UHS1</accession>
<keyword evidence="1" id="KW-0812">Transmembrane</keyword>
<evidence type="ECO:0000313" key="2">
    <source>
        <dbReference type="EMBL" id="STZ76700.1"/>
    </source>
</evidence>
<keyword evidence="1" id="KW-0472">Membrane</keyword>
<gene>
    <name evidence="2" type="ORF">NCTC10295_01477</name>
</gene>
<feature type="transmembrane region" description="Helical" evidence="1">
    <location>
        <begin position="7"/>
        <end position="28"/>
    </location>
</feature>
<organism evidence="2 3">
    <name type="scientific">Bergeriella denitrificans</name>
    <name type="common">Neisseria denitrificans</name>
    <dbReference type="NCBI Taxonomy" id="494"/>
    <lineage>
        <taxon>Bacteria</taxon>
        <taxon>Pseudomonadati</taxon>
        <taxon>Pseudomonadota</taxon>
        <taxon>Betaproteobacteria</taxon>
        <taxon>Neisseriales</taxon>
        <taxon>Neisseriaceae</taxon>
        <taxon>Bergeriella</taxon>
    </lineage>
</organism>
<dbReference type="RefSeq" id="WP_066078425.1">
    <property type="nucleotide sequence ID" value="NZ_CP181246.1"/>
</dbReference>
<reference evidence="2 3" key="1">
    <citation type="submission" date="2018-06" db="EMBL/GenBank/DDBJ databases">
        <authorList>
            <consortium name="Pathogen Informatics"/>
            <person name="Doyle S."/>
        </authorList>
    </citation>
    <scope>NUCLEOTIDE SEQUENCE [LARGE SCALE GENOMIC DNA]</scope>
    <source>
        <strain evidence="2 3">NCTC10295</strain>
    </source>
</reference>
<evidence type="ECO:0000256" key="1">
    <source>
        <dbReference type="SAM" id="Phobius"/>
    </source>
</evidence>
<proteinExistence type="predicted"/>
<dbReference type="AlphaFoldDB" id="A0A378UHS1"/>
<evidence type="ECO:0000313" key="3">
    <source>
        <dbReference type="Proteomes" id="UP000254651"/>
    </source>
</evidence>
<dbReference type="Proteomes" id="UP000254651">
    <property type="component" value="Unassembled WGS sequence"/>
</dbReference>
<keyword evidence="1" id="KW-1133">Transmembrane helix</keyword>
<name>A0A378UHS1_BERDE</name>
<keyword evidence="3" id="KW-1185">Reference proteome</keyword>
<dbReference type="EMBL" id="UGQS01000002">
    <property type="protein sequence ID" value="STZ76700.1"/>
    <property type="molecule type" value="Genomic_DNA"/>
</dbReference>